<evidence type="ECO:0000256" key="1">
    <source>
        <dbReference type="SAM" id="MobiDB-lite"/>
    </source>
</evidence>
<organism evidence="3">
    <name type="scientific">Coccidioides posadasii (strain RMSCC 757 / Silveira)</name>
    <name type="common">Valley fever fungus</name>
    <dbReference type="NCBI Taxonomy" id="443226"/>
    <lineage>
        <taxon>Eukaryota</taxon>
        <taxon>Fungi</taxon>
        <taxon>Dikarya</taxon>
        <taxon>Ascomycota</taxon>
        <taxon>Pezizomycotina</taxon>
        <taxon>Eurotiomycetes</taxon>
        <taxon>Eurotiomycetidae</taxon>
        <taxon>Onygenales</taxon>
        <taxon>Onygenaceae</taxon>
        <taxon>Coccidioides</taxon>
    </lineage>
</organism>
<gene>
    <name evidence="2" type="ORF">CPSG_03639</name>
</gene>
<reference evidence="3" key="2">
    <citation type="submission" date="2010-03" db="EMBL/GenBank/DDBJ databases">
        <title>The genome sequence of Coccidioides posadasii strain Silveira.</title>
        <authorList>
            <consortium name="The Broad Institute Genome Sequencing Center for Infectious Disease"/>
            <person name="Neafsey D."/>
            <person name="Orbach M."/>
            <person name="Henn M.R."/>
            <person name="Cole G.T."/>
            <person name="Galgiani J."/>
            <person name="Gardner M.J."/>
            <person name="Kirkland T.N."/>
            <person name="Taylor J.W."/>
            <person name="Young S.K."/>
            <person name="Zeng Q."/>
            <person name="Koehrsen M."/>
            <person name="Alvarado L."/>
            <person name="Berlin A."/>
            <person name="Borenstein D."/>
            <person name="Chapman S.B."/>
            <person name="Chen Z."/>
            <person name="Engels R."/>
            <person name="Freedman E."/>
            <person name="Gellesch M."/>
            <person name="Goldberg J."/>
            <person name="Griggs A."/>
            <person name="Gujja S."/>
            <person name="Heilman E."/>
            <person name="Heiman D."/>
            <person name="Howarth C."/>
            <person name="Jen D."/>
            <person name="Larson L."/>
            <person name="Mehta T."/>
            <person name="Neiman D."/>
            <person name="Park D."/>
            <person name="Pearson M."/>
            <person name="Richards J."/>
            <person name="Roberts A."/>
            <person name="Saif S."/>
            <person name="Shea T."/>
            <person name="Shenoy N."/>
            <person name="Sisk P."/>
            <person name="Stolte C."/>
            <person name="Sykes S."/>
            <person name="Walk T."/>
            <person name="White J."/>
            <person name="Yandava C."/>
            <person name="Haas B."/>
            <person name="Nusbaum C."/>
            <person name="Birren B."/>
        </authorList>
    </citation>
    <scope>NUCLEOTIDE SEQUENCE [LARGE SCALE GENOMIC DNA]</scope>
    <source>
        <strain evidence="3">RMSCC 757 / Silveira</strain>
    </source>
</reference>
<sequence>MSSVNYILLNVAVDEALLHPLGVICTKTTAMSRSLTRPLAGPVNFSSLDIKPRFFRETCHIGGGSLTYLSSSSSQGPLEDSLFWPNGHRQFYPIGSFPQVTKERYAESHPHSDLGAKTSKGPSGYGSEPSTTHTVQPPQKVIAHPPAPLTTSDYHPGNILPPPAPISD</sequence>
<accession>E9D241</accession>
<feature type="compositionally biased region" description="Basic and acidic residues" evidence="1">
    <location>
        <begin position="103"/>
        <end position="114"/>
    </location>
</feature>
<protein>
    <submittedName>
        <fullName evidence="2">Predicted protein</fullName>
    </submittedName>
</protein>
<proteinExistence type="predicted"/>
<dbReference type="VEuPathDB" id="FungiDB:CPSG_03639"/>
<dbReference type="HOGENOM" id="CLU_1586332_0_0_1"/>
<reference evidence="3" key="1">
    <citation type="journal article" date="2010" name="Genome Res.">
        <title>Population genomic sequencing of Coccidioides fungi reveals recent hybridization and transposon control.</title>
        <authorList>
            <person name="Neafsey D.E."/>
            <person name="Barker B.M."/>
            <person name="Sharpton T.J."/>
            <person name="Stajich J.E."/>
            <person name="Park D.J."/>
            <person name="Whiston E."/>
            <person name="Hung C.-Y."/>
            <person name="McMahan C."/>
            <person name="White J."/>
            <person name="Sykes S."/>
            <person name="Heiman D."/>
            <person name="Young S."/>
            <person name="Zeng Q."/>
            <person name="Abouelleil A."/>
            <person name="Aftuck L."/>
            <person name="Bessette D."/>
            <person name="Brown A."/>
            <person name="FitzGerald M."/>
            <person name="Lui A."/>
            <person name="Macdonald J.P."/>
            <person name="Priest M."/>
            <person name="Orbach M.J."/>
            <person name="Galgiani J.N."/>
            <person name="Kirkland T.N."/>
            <person name="Cole G.T."/>
            <person name="Birren B.W."/>
            <person name="Henn M.R."/>
            <person name="Taylor J.W."/>
            <person name="Rounsley S.D."/>
        </authorList>
    </citation>
    <scope>NUCLEOTIDE SEQUENCE [LARGE SCALE GENOMIC DNA]</scope>
    <source>
        <strain evidence="3">RMSCC 757 / Silveira</strain>
    </source>
</reference>
<keyword evidence="3" id="KW-1185">Reference proteome</keyword>
<dbReference type="EMBL" id="GL636490">
    <property type="protein sequence ID" value="EFW19255.1"/>
    <property type="molecule type" value="Genomic_DNA"/>
</dbReference>
<evidence type="ECO:0000313" key="3">
    <source>
        <dbReference type="Proteomes" id="UP000002497"/>
    </source>
</evidence>
<dbReference type="AlphaFoldDB" id="E9D241"/>
<feature type="compositionally biased region" description="Pro residues" evidence="1">
    <location>
        <begin position="159"/>
        <end position="168"/>
    </location>
</feature>
<dbReference type="Proteomes" id="UP000002497">
    <property type="component" value="Unassembled WGS sequence"/>
</dbReference>
<name>E9D241_COCPS</name>
<feature type="compositionally biased region" description="Polar residues" evidence="1">
    <location>
        <begin position="128"/>
        <end position="137"/>
    </location>
</feature>
<evidence type="ECO:0000313" key="2">
    <source>
        <dbReference type="EMBL" id="EFW19255.1"/>
    </source>
</evidence>
<feature type="region of interest" description="Disordered" evidence="1">
    <location>
        <begin position="103"/>
        <end position="168"/>
    </location>
</feature>